<dbReference type="InterPro" id="IPR006916">
    <property type="entry name" value="POPDC1-3"/>
</dbReference>
<evidence type="ECO:0000256" key="2">
    <source>
        <dbReference type="ARBA" id="ARBA00022692"/>
    </source>
</evidence>
<keyword evidence="3 6" id="KW-1133">Transmembrane helix</keyword>
<dbReference type="GO" id="GO:0051146">
    <property type="term" value="P:striated muscle cell differentiation"/>
    <property type="evidence" value="ECO:0007669"/>
    <property type="project" value="TreeGrafter"/>
</dbReference>
<evidence type="ECO:0000256" key="6">
    <source>
        <dbReference type="SAM" id="Phobius"/>
    </source>
</evidence>
<name>A0AAQ4EMF2_AMBAM</name>
<evidence type="ECO:0000256" key="5">
    <source>
        <dbReference type="SAM" id="MobiDB-lite"/>
    </source>
</evidence>
<sequence length="450" mass="50153">MSDGNATDGNATVVAFSAGSYFATSVCPQWLDTNHLLFQLANIFLFLSYMAPAGLYGLLYLRICLTVGSFFFALWGYVILCAFDTMVWNAFFTAINLVHVCVLMYVLRPVRLPPNMELVYRELFQPLKVSRQQFQPAAACVKTLRDLEPQETYSLEGVTRADCLTLVLNGRFLVSHKNRPLQIVDRLEFLDSPEWFGVCGGGDNFQVTTTAMERCRVIVWNRDKLKLTISGDSFLQAVFDNVVGKDVVRKLLFVTETTTQNGPSADSATETTKLLIQMKEAAVRGVAHGDKGEKHTEKGSEKHAEKGSEKHAEKGSEKHTGSEKHSEKGIEKHTGSEKHSEKGIEKHTGSEKHSEKHSEKGSHKGGEKYSEKGAEKYSEKSAEKYSEKGSEKFSGKVEKVHKHSSFLKSPGKHSRRGSHQTEKSEKVGKSPSFPKSPEKPSRHSSQHHTP</sequence>
<evidence type="ECO:0000256" key="3">
    <source>
        <dbReference type="ARBA" id="ARBA00022989"/>
    </source>
</evidence>
<keyword evidence="2 6" id="KW-0812">Transmembrane</keyword>
<dbReference type="GO" id="GO:0007507">
    <property type="term" value="P:heart development"/>
    <property type="evidence" value="ECO:0007669"/>
    <property type="project" value="TreeGrafter"/>
</dbReference>
<evidence type="ECO:0000313" key="8">
    <source>
        <dbReference type="EMBL" id="KAK8775890.1"/>
    </source>
</evidence>
<gene>
    <name evidence="8" type="ORF">V5799_030767</name>
</gene>
<dbReference type="Proteomes" id="UP001321473">
    <property type="component" value="Unassembled WGS sequence"/>
</dbReference>
<evidence type="ECO:0000313" key="9">
    <source>
        <dbReference type="Proteomes" id="UP001321473"/>
    </source>
</evidence>
<evidence type="ECO:0000259" key="7">
    <source>
        <dbReference type="Pfam" id="PF04831"/>
    </source>
</evidence>
<feature type="transmembrane region" description="Helical" evidence="6">
    <location>
        <begin position="59"/>
        <end position="80"/>
    </location>
</feature>
<proteinExistence type="predicted"/>
<protein>
    <recommendedName>
        <fullName evidence="7">POPDC1-3 domain-containing protein</fullName>
    </recommendedName>
</protein>
<dbReference type="Pfam" id="PF04831">
    <property type="entry name" value="POPDC1-3"/>
    <property type="match status" value="1"/>
</dbReference>
<dbReference type="InterPro" id="IPR055272">
    <property type="entry name" value="POPDC1-3_dom"/>
</dbReference>
<feature type="compositionally biased region" description="Basic residues" evidence="5">
    <location>
        <begin position="399"/>
        <end position="418"/>
    </location>
</feature>
<accession>A0AAQ4EMF2</accession>
<organism evidence="8 9">
    <name type="scientific">Amblyomma americanum</name>
    <name type="common">Lone star tick</name>
    <dbReference type="NCBI Taxonomy" id="6943"/>
    <lineage>
        <taxon>Eukaryota</taxon>
        <taxon>Metazoa</taxon>
        <taxon>Ecdysozoa</taxon>
        <taxon>Arthropoda</taxon>
        <taxon>Chelicerata</taxon>
        <taxon>Arachnida</taxon>
        <taxon>Acari</taxon>
        <taxon>Parasitiformes</taxon>
        <taxon>Ixodida</taxon>
        <taxon>Ixodoidea</taxon>
        <taxon>Ixodidae</taxon>
        <taxon>Amblyomminae</taxon>
        <taxon>Amblyomma</taxon>
    </lineage>
</organism>
<comment type="subcellular location">
    <subcellularLocation>
        <location evidence="1">Membrane</location>
        <topology evidence="1">Multi-pass membrane protein</topology>
    </subcellularLocation>
</comment>
<feature type="compositionally biased region" description="Basic and acidic residues" evidence="5">
    <location>
        <begin position="287"/>
        <end position="398"/>
    </location>
</feature>
<reference evidence="8 9" key="1">
    <citation type="journal article" date="2023" name="Arcadia Sci">
        <title>De novo assembly of a long-read Amblyomma americanum tick genome.</title>
        <authorList>
            <person name="Chou S."/>
            <person name="Poskanzer K.E."/>
            <person name="Rollins M."/>
            <person name="Thuy-Boun P.S."/>
        </authorList>
    </citation>
    <scope>NUCLEOTIDE SEQUENCE [LARGE SCALE GENOMIC DNA]</scope>
    <source>
        <strain evidence="8">F_SG_1</strain>
        <tissue evidence="8">Salivary glands</tissue>
    </source>
</reference>
<feature type="compositionally biased region" description="Basic and acidic residues" evidence="5">
    <location>
        <begin position="419"/>
        <end position="428"/>
    </location>
</feature>
<keyword evidence="4 6" id="KW-0472">Membrane</keyword>
<dbReference type="GO" id="GO:0042383">
    <property type="term" value="C:sarcolemma"/>
    <property type="evidence" value="ECO:0007669"/>
    <property type="project" value="TreeGrafter"/>
</dbReference>
<comment type="caution">
    <text evidence="8">The sequence shown here is derived from an EMBL/GenBank/DDBJ whole genome shotgun (WGS) entry which is preliminary data.</text>
</comment>
<dbReference type="PANTHER" id="PTHR12101:SF1">
    <property type="entry name" value="BVES"/>
    <property type="match status" value="1"/>
</dbReference>
<evidence type="ECO:0000256" key="4">
    <source>
        <dbReference type="ARBA" id="ARBA00023136"/>
    </source>
</evidence>
<dbReference type="EMBL" id="JARKHS020013579">
    <property type="protein sequence ID" value="KAK8775890.1"/>
    <property type="molecule type" value="Genomic_DNA"/>
</dbReference>
<dbReference type="PANTHER" id="PTHR12101">
    <property type="entry name" value="POPEYE DOMAIN CONTAINING PROTEIN"/>
    <property type="match status" value="1"/>
</dbReference>
<evidence type="ECO:0000256" key="1">
    <source>
        <dbReference type="ARBA" id="ARBA00004141"/>
    </source>
</evidence>
<feature type="transmembrane region" description="Helical" evidence="6">
    <location>
        <begin position="86"/>
        <end position="107"/>
    </location>
</feature>
<dbReference type="GO" id="GO:0030552">
    <property type="term" value="F:cAMP binding"/>
    <property type="evidence" value="ECO:0007669"/>
    <property type="project" value="TreeGrafter"/>
</dbReference>
<feature type="domain" description="POPDC1-3" evidence="7">
    <location>
        <begin position="34"/>
        <end position="256"/>
    </location>
</feature>
<feature type="region of interest" description="Disordered" evidence="5">
    <location>
        <begin position="283"/>
        <end position="450"/>
    </location>
</feature>
<keyword evidence="9" id="KW-1185">Reference proteome</keyword>
<dbReference type="GO" id="GO:0042391">
    <property type="term" value="P:regulation of membrane potential"/>
    <property type="evidence" value="ECO:0007669"/>
    <property type="project" value="TreeGrafter"/>
</dbReference>
<dbReference type="AlphaFoldDB" id="A0AAQ4EMF2"/>